<sequence>MPRLESAYSMRSCAGDFFRGEWPTTLQSRARYSSPNTITAPILMAVKSPPKRASNSGTDARIIASTSRMMMETISRTKPEPRE</sequence>
<proteinExistence type="predicted"/>
<dbReference type="AlphaFoldDB" id="A0A1J5NXH6"/>
<comment type="caution">
    <text evidence="2">The sequence shown here is derived from an EMBL/GenBank/DDBJ whole genome shotgun (WGS) entry which is preliminary data.</text>
</comment>
<feature type="compositionally biased region" description="Polar residues" evidence="1">
    <location>
        <begin position="53"/>
        <end position="68"/>
    </location>
</feature>
<dbReference type="EMBL" id="MLJW01008543">
    <property type="protein sequence ID" value="OIQ63953.1"/>
    <property type="molecule type" value="Genomic_DNA"/>
</dbReference>
<organism evidence="2">
    <name type="scientific">mine drainage metagenome</name>
    <dbReference type="NCBI Taxonomy" id="410659"/>
    <lineage>
        <taxon>unclassified sequences</taxon>
        <taxon>metagenomes</taxon>
        <taxon>ecological metagenomes</taxon>
    </lineage>
</organism>
<evidence type="ECO:0000313" key="2">
    <source>
        <dbReference type="EMBL" id="OIQ63953.1"/>
    </source>
</evidence>
<name>A0A1J5NXH6_9ZZZZ</name>
<protein>
    <submittedName>
        <fullName evidence="2">Uncharacterized protein</fullName>
    </submittedName>
</protein>
<reference evidence="2" key="1">
    <citation type="submission" date="2016-10" db="EMBL/GenBank/DDBJ databases">
        <title>Sequence of Gallionella enrichment culture.</title>
        <authorList>
            <person name="Poehlein A."/>
            <person name="Muehling M."/>
            <person name="Daniel R."/>
        </authorList>
    </citation>
    <scope>NUCLEOTIDE SEQUENCE</scope>
</reference>
<evidence type="ECO:0000256" key="1">
    <source>
        <dbReference type="SAM" id="MobiDB-lite"/>
    </source>
</evidence>
<feature type="region of interest" description="Disordered" evidence="1">
    <location>
        <begin position="48"/>
        <end position="83"/>
    </location>
</feature>
<accession>A0A1J5NXH6</accession>
<gene>
    <name evidence="2" type="ORF">GALL_545010</name>
</gene>